<dbReference type="PANTHER" id="PTHR47968">
    <property type="entry name" value="CENTROMERE PROTEIN E"/>
    <property type="match status" value="1"/>
</dbReference>
<evidence type="ECO:0000259" key="5">
    <source>
        <dbReference type="PROSITE" id="PS50067"/>
    </source>
</evidence>
<organism evidence="6 7">
    <name type="scientific">Stentor coeruleus</name>
    <dbReference type="NCBI Taxonomy" id="5963"/>
    <lineage>
        <taxon>Eukaryota</taxon>
        <taxon>Sar</taxon>
        <taxon>Alveolata</taxon>
        <taxon>Ciliophora</taxon>
        <taxon>Postciliodesmatophora</taxon>
        <taxon>Heterotrichea</taxon>
        <taxon>Heterotrichida</taxon>
        <taxon>Stentoridae</taxon>
        <taxon>Stentor</taxon>
    </lineage>
</organism>
<dbReference type="GO" id="GO:0008017">
    <property type="term" value="F:microtubule binding"/>
    <property type="evidence" value="ECO:0007669"/>
    <property type="project" value="InterPro"/>
</dbReference>
<evidence type="ECO:0000313" key="7">
    <source>
        <dbReference type="Proteomes" id="UP000187209"/>
    </source>
</evidence>
<gene>
    <name evidence="6" type="ORF">SteCoe_33041</name>
</gene>
<feature type="domain" description="Kinesin motor" evidence="5">
    <location>
        <begin position="10"/>
        <end position="368"/>
    </location>
</feature>
<accession>A0A1R2AY17</accession>
<dbReference type="Gene3D" id="3.40.850.10">
    <property type="entry name" value="Kinesin motor domain"/>
    <property type="match status" value="1"/>
</dbReference>
<name>A0A1R2AY17_9CILI</name>
<dbReference type="InterPro" id="IPR027417">
    <property type="entry name" value="P-loop_NTPase"/>
</dbReference>
<dbReference type="Pfam" id="PF00225">
    <property type="entry name" value="Kinesin"/>
    <property type="match status" value="1"/>
</dbReference>
<protein>
    <recommendedName>
        <fullName evidence="5">Kinesin motor domain-containing protein</fullName>
    </recommendedName>
</protein>
<dbReference type="EMBL" id="MPUH01001218">
    <property type="protein sequence ID" value="OMJ69270.1"/>
    <property type="molecule type" value="Genomic_DNA"/>
</dbReference>
<sequence>MDSLTPHMTTIQVFLRFRPLSIQEKANNEQNVWKVSHSSICLSTESLGLFSENKRPQMPLRVYNFTECFNSGVTNAMVHEKVSKPLLSAVLEGYNSTIFAYGQTGSGKTYTMLGLDSIELSKHRRKRSMSPFIGTNSHRPQYSTKGILFSSLKDLFSMVSSGDKVYSIVCSYMEIYNENVFDLLSDQNPENLTVNEDPNKGFYVKGLSEKVARNIEEVVEIVNAGENWKKYGNNEHNSNSSRSHTIFRAIVTGIKEDNTGFESFLHFVDLAGSERISNSKKAMNPETVNEGKHINTSLFYLCSVIHKLSEKPLQHTHIPYRNSNLTKLLKHSIGGNSFTSIICTASPSFSSYEMTSSTLHLASLARTITNRVSINTKSPSPTELLKIYHGDIRNLRAQIIVQKIQNSKVVRELEEKVEKASIPQCECKIADSNIEWIYGVGDVLGGKNANKGMILRSKEKKKTKCLNCQDHIQRYTKILEEHKELEEKYQKAIEYLKELKEKNEKLTERHKKVQEENDQGQKSLTDMQKKIEISINSNEENSIKYNNLLLAYNNLQNTSLEYEKLLDKYQMLQFEHSKCEEYFSLLEDKLAILEGRCFKKLSDKDIRVLEKFYLEVLDLAKEERIHKQQSRKVLGEIFSPNTFPVNIWEKLSDVYKDETLNMA</sequence>
<dbReference type="GO" id="GO:0003777">
    <property type="term" value="F:microtubule motor activity"/>
    <property type="evidence" value="ECO:0007669"/>
    <property type="project" value="InterPro"/>
</dbReference>
<feature type="coiled-coil region" evidence="4">
    <location>
        <begin position="468"/>
        <end position="530"/>
    </location>
</feature>
<dbReference type="InterPro" id="IPR027640">
    <property type="entry name" value="Kinesin-like_fam"/>
</dbReference>
<dbReference type="InterPro" id="IPR001752">
    <property type="entry name" value="Kinesin_motor_dom"/>
</dbReference>
<keyword evidence="1 4" id="KW-0175">Coiled coil</keyword>
<dbReference type="GO" id="GO:0007018">
    <property type="term" value="P:microtubule-based movement"/>
    <property type="evidence" value="ECO:0007669"/>
    <property type="project" value="InterPro"/>
</dbReference>
<keyword evidence="7" id="KW-1185">Reference proteome</keyword>
<dbReference type="SMART" id="SM00129">
    <property type="entry name" value="KISc"/>
    <property type="match status" value="1"/>
</dbReference>
<dbReference type="AlphaFoldDB" id="A0A1R2AY17"/>
<dbReference type="InterPro" id="IPR036961">
    <property type="entry name" value="Kinesin_motor_dom_sf"/>
</dbReference>
<evidence type="ECO:0000256" key="4">
    <source>
        <dbReference type="SAM" id="Coils"/>
    </source>
</evidence>
<dbReference type="Proteomes" id="UP000187209">
    <property type="component" value="Unassembled WGS sequence"/>
</dbReference>
<evidence type="ECO:0000256" key="2">
    <source>
        <dbReference type="ARBA" id="ARBA00023175"/>
    </source>
</evidence>
<comment type="caution">
    <text evidence="6">The sequence shown here is derived from an EMBL/GenBank/DDBJ whole genome shotgun (WGS) entry which is preliminary data.</text>
</comment>
<keyword evidence="3" id="KW-0547">Nucleotide-binding</keyword>
<dbReference type="FunFam" id="3.40.850.10:FF:000170">
    <property type="entry name" value="Kinesin-like protein"/>
    <property type="match status" value="1"/>
</dbReference>
<dbReference type="SUPFAM" id="SSF52540">
    <property type="entry name" value="P-loop containing nucleoside triphosphate hydrolases"/>
    <property type="match status" value="1"/>
</dbReference>
<evidence type="ECO:0000256" key="1">
    <source>
        <dbReference type="ARBA" id="ARBA00023054"/>
    </source>
</evidence>
<dbReference type="PANTHER" id="PTHR47968:SF75">
    <property type="entry name" value="CENTROMERE-ASSOCIATED PROTEIN E"/>
    <property type="match status" value="1"/>
</dbReference>
<evidence type="ECO:0000313" key="6">
    <source>
        <dbReference type="EMBL" id="OMJ69270.1"/>
    </source>
</evidence>
<feature type="binding site" evidence="3">
    <location>
        <begin position="102"/>
        <end position="109"/>
    </location>
    <ligand>
        <name>ATP</name>
        <dbReference type="ChEBI" id="CHEBI:30616"/>
    </ligand>
</feature>
<dbReference type="GO" id="GO:0005524">
    <property type="term" value="F:ATP binding"/>
    <property type="evidence" value="ECO:0007669"/>
    <property type="project" value="UniProtKB-UniRule"/>
</dbReference>
<dbReference type="OrthoDB" id="313052at2759"/>
<keyword evidence="2 3" id="KW-0505">Motor protein</keyword>
<dbReference type="PROSITE" id="PS50067">
    <property type="entry name" value="KINESIN_MOTOR_2"/>
    <property type="match status" value="1"/>
</dbReference>
<evidence type="ECO:0000256" key="3">
    <source>
        <dbReference type="PROSITE-ProRule" id="PRU00283"/>
    </source>
</evidence>
<dbReference type="CDD" id="cd00106">
    <property type="entry name" value="KISc"/>
    <property type="match status" value="1"/>
</dbReference>
<comment type="similarity">
    <text evidence="3">Belongs to the TRAFAC class myosin-kinesin ATPase superfamily. Kinesin family.</text>
</comment>
<keyword evidence="3" id="KW-0067">ATP-binding</keyword>
<reference evidence="6 7" key="1">
    <citation type="submission" date="2016-11" db="EMBL/GenBank/DDBJ databases">
        <title>The macronuclear genome of Stentor coeruleus: a giant cell with tiny introns.</title>
        <authorList>
            <person name="Slabodnick M."/>
            <person name="Ruby J.G."/>
            <person name="Reiff S.B."/>
            <person name="Swart E.C."/>
            <person name="Gosai S."/>
            <person name="Prabakaran S."/>
            <person name="Witkowska E."/>
            <person name="Larue G.E."/>
            <person name="Fisher S."/>
            <person name="Freeman R.M."/>
            <person name="Gunawardena J."/>
            <person name="Chu W."/>
            <person name="Stover N.A."/>
            <person name="Gregory B.D."/>
            <person name="Nowacki M."/>
            <person name="Derisi J."/>
            <person name="Roy S.W."/>
            <person name="Marshall W.F."/>
            <person name="Sood P."/>
        </authorList>
    </citation>
    <scope>NUCLEOTIDE SEQUENCE [LARGE SCALE GENOMIC DNA]</scope>
    <source>
        <strain evidence="6">WM001</strain>
    </source>
</reference>
<proteinExistence type="inferred from homology"/>
<dbReference type="PRINTS" id="PR00380">
    <property type="entry name" value="KINESINHEAVY"/>
</dbReference>